<evidence type="ECO:0000313" key="1">
    <source>
        <dbReference type="EMBL" id="KAK9918309.1"/>
    </source>
</evidence>
<evidence type="ECO:0000313" key="2">
    <source>
        <dbReference type="Proteomes" id="UP001491310"/>
    </source>
</evidence>
<protein>
    <submittedName>
        <fullName evidence="1">Uncharacterized protein</fullName>
    </submittedName>
</protein>
<name>A0ABR2Z293_9CHLO</name>
<sequence length="87" mass="9526">MGEQHHGDRLDFVHSQVAILYFHSKASGDEIGQGAPVPASLVQAGFILFYCVRSSTALQLHLLAWWSSIIMEIGRWIEGASAGKCIN</sequence>
<organism evidence="1 2">
    <name type="scientific">Coccomyxa subellipsoidea</name>
    <dbReference type="NCBI Taxonomy" id="248742"/>
    <lineage>
        <taxon>Eukaryota</taxon>
        <taxon>Viridiplantae</taxon>
        <taxon>Chlorophyta</taxon>
        <taxon>core chlorophytes</taxon>
        <taxon>Trebouxiophyceae</taxon>
        <taxon>Trebouxiophyceae incertae sedis</taxon>
        <taxon>Coccomyxaceae</taxon>
        <taxon>Coccomyxa</taxon>
    </lineage>
</organism>
<keyword evidence="2" id="KW-1185">Reference proteome</keyword>
<comment type="caution">
    <text evidence="1">The sequence shown here is derived from an EMBL/GenBank/DDBJ whole genome shotgun (WGS) entry which is preliminary data.</text>
</comment>
<dbReference type="EMBL" id="JALJOT010000001">
    <property type="protein sequence ID" value="KAK9918309.1"/>
    <property type="molecule type" value="Genomic_DNA"/>
</dbReference>
<gene>
    <name evidence="1" type="ORF">WJX75_003092</name>
</gene>
<dbReference type="Proteomes" id="UP001491310">
    <property type="component" value="Unassembled WGS sequence"/>
</dbReference>
<proteinExistence type="predicted"/>
<accession>A0ABR2Z293</accession>
<reference evidence="1 2" key="1">
    <citation type="journal article" date="2024" name="Nat. Commun.">
        <title>Phylogenomics reveals the evolutionary origins of lichenization in chlorophyte algae.</title>
        <authorList>
            <person name="Puginier C."/>
            <person name="Libourel C."/>
            <person name="Otte J."/>
            <person name="Skaloud P."/>
            <person name="Haon M."/>
            <person name="Grisel S."/>
            <person name="Petersen M."/>
            <person name="Berrin J.G."/>
            <person name="Delaux P.M."/>
            <person name="Dal Grande F."/>
            <person name="Keller J."/>
        </authorList>
    </citation>
    <scope>NUCLEOTIDE SEQUENCE [LARGE SCALE GENOMIC DNA]</scope>
    <source>
        <strain evidence="1 2">SAG 216-7</strain>
    </source>
</reference>